<dbReference type="Pfam" id="PF16028">
    <property type="entry name" value="SLC3A2_N"/>
    <property type="match status" value="1"/>
</dbReference>
<accession>A0A915AWE5</accession>
<proteinExistence type="predicted"/>
<comment type="catalytic activity">
    <reaction evidence="1">
        <text>Hydrolysis of terminal, non-reducing (1-&gt;4)-linked alpha-D-glucose residues with release of alpha-D-glucose.</text>
        <dbReference type="EC" id="3.2.1.20"/>
    </reaction>
</comment>
<evidence type="ECO:0000256" key="1">
    <source>
        <dbReference type="ARBA" id="ARBA00001657"/>
    </source>
</evidence>
<dbReference type="SUPFAM" id="SSF51445">
    <property type="entry name" value="(Trans)glycosidases"/>
    <property type="match status" value="1"/>
</dbReference>
<evidence type="ECO:0000313" key="6">
    <source>
        <dbReference type="WBParaSite" id="PgR016_g101_t01"/>
    </source>
</evidence>
<dbReference type="InterPro" id="IPR006047">
    <property type="entry name" value="GH13_cat_dom"/>
</dbReference>
<evidence type="ECO:0000256" key="3">
    <source>
        <dbReference type="SAM" id="Phobius"/>
    </source>
</evidence>
<dbReference type="PANTHER" id="PTHR10357:SF179">
    <property type="entry name" value="NEUTRAL AND BASIC AMINO ACID TRANSPORT PROTEIN RBAT"/>
    <property type="match status" value="1"/>
</dbReference>
<dbReference type="GO" id="GO:0004558">
    <property type="term" value="F:alpha-1,4-glucosidase activity"/>
    <property type="evidence" value="ECO:0007669"/>
    <property type="project" value="UniProtKB-EC"/>
</dbReference>
<organism evidence="5 6">
    <name type="scientific">Parascaris univalens</name>
    <name type="common">Nematode worm</name>
    <dbReference type="NCBI Taxonomy" id="6257"/>
    <lineage>
        <taxon>Eukaryota</taxon>
        <taxon>Metazoa</taxon>
        <taxon>Ecdysozoa</taxon>
        <taxon>Nematoda</taxon>
        <taxon>Chromadorea</taxon>
        <taxon>Rhabditida</taxon>
        <taxon>Spirurina</taxon>
        <taxon>Ascaridomorpha</taxon>
        <taxon>Ascaridoidea</taxon>
        <taxon>Ascarididae</taxon>
        <taxon>Parascaris</taxon>
    </lineage>
</organism>
<feature type="transmembrane region" description="Helical" evidence="3">
    <location>
        <begin position="6"/>
        <end position="26"/>
    </location>
</feature>
<dbReference type="Pfam" id="PF00128">
    <property type="entry name" value="Alpha-amylase"/>
    <property type="match status" value="1"/>
</dbReference>
<dbReference type="WBParaSite" id="PgR016_g101_t01">
    <property type="protein sequence ID" value="PgR016_g101_t01"/>
    <property type="gene ID" value="PgR016_g101"/>
</dbReference>
<dbReference type="Proteomes" id="UP000887569">
    <property type="component" value="Unplaced"/>
</dbReference>
<dbReference type="InterPro" id="IPR031984">
    <property type="entry name" value="SLC3A2_N"/>
</dbReference>
<dbReference type="Gene3D" id="3.20.20.80">
    <property type="entry name" value="Glycosidases"/>
    <property type="match status" value="1"/>
</dbReference>
<name>A0A915AWE5_PARUN</name>
<evidence type="ECO:0000259" key="4">
    <source>
        <dbReference type="SMART" id="SM00642"/>
    </source>
</evidence>
<keyword evidence="5" id="KW-1185">Reference proteome</keyword>
<dbReference type="AlphaFoldDB" id="A0A915AWE5"/>
<keyword evidence="3" id="KW-0812">Transmembrane</keyword>
<evidence type="ECO:0000313" key="5">
    <source>
        <dbReference type="Proteomes" id="UP000887569"/>
    </source>
</evidence>
<dbReference type="PANTHER" id="PTHR10357">
    <property type="entry name" value="ALPHA-AMYLASE FAMILY MEMBER"/>
    <property type="match status" value="1"/>
</dbReference>
<dbReference type="InterPro" id="IPR017853">
    <property type="entry name" value="GH"/>
</dbReference>
<sequence>IYIFCLFYYQLGVLLFVHSSIASSVFHKRALMASDETTIPLSENGKSANAVVAESGRGKFTKDDETVDVQVTTQLIGLTKEQLEKYRNDPFWKPLRLILFVLFWLAWIAMFVGAILIVVLSPKCATKKAPEWWRSKVSYQVFTPTFRDSDGNGIGDFKGIEEKLDDLRKIGVQNLWVTPVIATQKDDFMPYDVVDFSEIDERFGTMQQFKEMLDAVHSHDMHFVMDLPISTTSAKHIWFDDAKQGGKYKNYYVWKKAADVEDDNNYVKLTGMDEAFLAYERRDPILNWENPEVKQALIGIAKNYLDLGVDGFHLAHVNQLMKNHGSGSFAKAALSALEGFNNELEKYIESNEALKEKKIIVFCSLNDMEDIQPNDSENYNSANLQYVIDDSVTKLDEHTCQDGVAKCLYGALENALRHFDRSKLPHIWQFTNYAVSRPTSRFDIPTGNLMTFVQMTLPGAVEIYYGQELGLTDAVNSSKPFTGLMQWDSSKYAGFTSSNQQPFFTNTADTEKLNYKAQFDLVNSPLKTFRNLAKLRQRDDNMVFSGMTLAPLINDLIMFSRVHHADDTTNTIGAAYIVVANFGSSDASVDISSLVPADRSSVDVEIVALTANDEKYRARQHINLSNEKLSLGPKQGILLRI</sequence>
<dbReference type="InterPro" id="IPR045857">
    <property type="entry name" value="O16G_dom_2"/>
</dbReference>
<keyword evidence="3" id="KW-1133">Transmembrane helix</keyword>
<reference evidence="6" key="1">
    <citation type="submission" date="2022-11" db="UniProtKB">
        <authorList>
            <consortium name="WormBaseParasite"/>
        </authorList>
    </citation>
    <scope>IDENTIFICATION</scope>
</reference>
<dbReference type="Gene3D" id="3.90.400.10">
    <property type="entry name" value="Oligo-1,6-glucosidase, Domain 2"/>
    <property type="match status" value="1"/>
</dbReference>
<keyword evidence="3" id="KW-0472">Membrane</keyword>
<dbReference type="GO" id="GO:0005975">
    <property type="term" value="P:carbohydrate metabolic process"/>
    <property type="evidence" value="ECO:0007669"/>
    <property type="project" value="InterPro"/>
</dbReference>
<dbReference type="SMART" id="SM00642">
    <property type="entry name" value="Aamy"/>
    <property type="match status" value="1"/>
</dbReference>
<feature type="domain" description="Glycosyl hydrolase family 13 catalytic" evidence="4">
    <location>
        <begin position="140"/>
        <end position="512"/>
    </location>
</feature>
<feature type="transmembrane region" description="Helical" evidence="3">
    <location>
        <begin position="97"/>
        <end position="120"/>
    </location>
</feature>
<evidence type="ECO:0000256" key="2">
    <source>
        <dbReference type="ARBA" id="ARBA00012741"/>
    </source>
</evidence>
<dbReference type="EC" id="3.2.1.20" evidence="2"/>
<protein>
    <recommendedName>
        <fullName evidence="2">alpha-glucosidase</fullName>
        <ecNumber evidence="2">3.2.1.20</ecNumber>
    </recommendedName>
</protein>